<dbReference type="EMBL" id="ML976675">
    <property type="protein sequence ID" value="KAF1974406.1"/>
    <property type="molecule type" value="Genomic_DNA"/>
</dbReference>
<protein>
    <submittedName>
        <fullName evidence="2">Uncharacterized protein</fullName>
    </submittedName>
</protein>
<evidence type="ECO:0000313" key="3">
    <source>
        <dbReference type="Proteomes" id="UP000800036"/>
    </source>
</evidence>
<reference evidence="2" key="1">
    <citation type="journal article" date="2020" name="Stud. Mycol.">
        <title>101 Dothideomycetes genomes: a test case for predicting lifestyles and emergence of pathogens.</title>
        <authorList>
            <person name="Haridas S."/>
            <person name="Albert R."/>
            <person name="Binder M."/>
            <person name="Bloem J."/>
            <person name="Labutti K."/>
            <person name="Salamov A."/>
            <person name="Andreopoulos B."/>
            <person name="Baker S."/>
            <person name="Barry K."/>
            <person name="Bills G."/>
            <person name="Bluhm B."/>
            <person name="Cannon C."/>
            <person name="Castanera R."/>
            <person name="Culley D."/>
            <person name="Daum C."/>
            <person name="Ezra D."/>
            <person name="Gonzalez J."/>
            <person name="Henrissat B."/>
            <person name="Kuo A."/>
            <person name="Liang C."/>
            <person name="Lipzen A."/>
            <person name="Lutzoni F."/>
            <person name="Magnuson J."/>
            <person name="Mondo S."/>
            <person name="Nolan M."/>
            <person name="Ohm R."/>
            <person name="Pangilinan J."/>
            <person name="Park H.-J."/>
            <person name="Ramirez L."/>
            <person name="Alfaro M."/>
            <person name="Sun H."/>
            <person name="Tritt A."/>
            <person name="Yoshinaga Y."/>
            <person name="Zwiers L.-H."/>
            <person name="Turgeon B."/>
            <person name="Goodwin S."/>
            <person name="Spatafora J."/>
            <person name="Crous P."/>
            <person name="Grigoriev I."/>
        </authorList>
    </citation>
    <scope>NUCLEOTIDE SEQUENCE</scope>
    <source>
        <strain evidence="2">CBS 107.79</strain>
    </source>
</reference>
<gene>
    <name evidence="2" type="ORF">BU23DRAFT_116853</name>
</gene>
<keyword evidence="1" id="KW-0812">Transmembrane</keyword>
<keyword evidence="3" id="KW-1185">Reference proteome</keyword>
<keyword evidence="1" id="KW-0472">Membrane</keyword>
<name>A0A6A5VH86_9PLEO</name>
<accession>A0A6A5VH86</accession>
<dbReference type="OrthoDB" id="10645520at2759"/>
<dbReference type="Proteomes" id="UP000800036">
    <property type="component" value="Unassembled WGS sequence"/>
</dbReference>
<organism evidence="2 3">
    <name type="scientific">Bimuria novae-zelandiae CBS 107.79</name>
    <dbReference type="NCBI Taxonomy" id="1447943"/>
    <lineage>
        <taxon>Eukaryota</taxon>
        <taxon>Fungi</taxon>
        <taxon>Dikarya</taxon>
        <taxon>Ascomycota</taxon>
        <taxon>Pezizomycotina</taxon>
        <taxon>Dothideomycetes</taxon>
        <taxon>Pleosporomycetidae</taxon>
        <taxon>Pleosporales</taxon>
        <taxon>Massarineae</taxon>
        <taxon>Didymosphaeriaceae</taxon>
        <taxon>Bimuria</taxon>
    </lineage>
</organism>
<dbReference type="AlphaFoldDB" id="A0A6A5VH86"/>
<proteinExistence type="predicted"/>
<keyword evidence="1" id="KW-1133">Transmembrane helix</keyword>
<evidence type="ECO:0000256" key="1">
    <source>
        <dbReference type="SAM" id="Phobius"/>
    </source>
</evidence>
<sequence length="107" mass="11811">MSTATSRAVEVCFSSTSEDHGEFWIVRAVMVAMLGKALRYLELHTVLFSAISTNYRLQHVCVCVCVCSIMAMHLVGMGCYDAPAMYTLRRYACSSLEANHKTCSSDA</sequence>
<feature type="transmembrane region" description="Helical" evidence="1">
    <location>
        <begin position="57"/>
        <end position="80"/>
    </location>
</feature>
<evidence type="ECO:0000313" key="2">
    <source>
        <dbReference type="EMBL" id="KAF1974406.1"/>
    </source>
</evidence>